<sequence>MRSRILTAAIVIAAGFAATSAQAQQGNTINVVVSGIKDNTGSIRCGLFNSADTFPKDDKRLMGVEAPIANGQATCTFTNVPAPGTYAVAYFKAAPGQTKMNTGFMGMPQDPYGFSRNATIGMGPPSFNSAAYAYNGGAVTFPATITYP</sequence>
<comment type="caution">
    <text evidence="2">The sequence shown here is derived from an EMBL/GenBank/DDBJ whole genome shotgun (WGS) entry which is preliminary data.</text>
</comment>
<proteinExistence type="predicted"/>
<dbReference type="AlphaFoldDB" id="A0A512N2N2"/>
<dbReference type="RefSeq" id="WP_147145626.1">
    <property type="nucleotide sequence ID" value="NZ_BKAJ01000004.1"/>
</dbReference>
<dbReference type="OrthoDB" id="7189112at2"/>
<organism evidence="2 3">
    <name type="scientific">Reyranella soli</name>
    <dbReference type="NCBI Taxonomy" id="1230389"/>
    <lineage>
        <taxon>Bacteria</taxon>
        <taxon>Pseudomonadati</taxon>
        <taxon>Pseudomonadota</taxon>
        <taxon>Alphaproteobacteria</taxon>
        <taxon>Hyphomicrobiales</taxon>
        <taxon>Reyranellaceae</taxon>
        <taxon>Reyranella</taxon>
    </lineage>
</organism>
<gene>
    <name evidence="2" type="ORF">RSO01_04050</name>
</gene>
<feature type="signal peptide" evidence="1">
    <location>
        <begin position="1"/>
        <end position="23"/>
    </location>
</feature>
<keyword evidence="3" id="KW-1185">Reference proteome</keyword>
<name>A0A512N2N2_9HYPH</name>
<evidence type="ECO:0008006" key="4">
    <source>
        <dbReference type="Google" id="ProtNLM"/>
    </source>
</evidence>
<keyword evidence="1" id="KW-0732">Signal</keyword>
<dbReference type="InterPro" id="IPR018673">
    <property type="entry name" value="DUF2141"/>
</dbReference>
<feature type="chain" id="PRO_5022057274" description="DUF2141 domain-containing protein" evidence="1">
    <location>
        <begin position="24"/>
        <end position="148"/>
    </location>
</feature>
<dbReference type="EMBL" id="BKAJ01000004">
    <property type="protein sequence ID" value="GEP53239.1"/>
    <property type="molecule type" value="Genomic_DNA"/>
</dbReference>
<evidence type="ECO:0000313" key="2">
    <source>
        <dbReference type="EMBL" id="GEP53239.1"/>
    </source>
</evidence>
<dbReference type="Proteomes" id="UP000321058">
    <property type="component" value="Unassembled WGS sequence"/>
</dbReference>
<dbReference type="Pfam" id="PF09912">
    <property type="entry name" value="DUF2141"/>
    <property type="match status" value="1"/>
</dbReference>
<evidence type="ECO:0000256" key="1">
    <source>
        <dbReference type="SAM" id="SignalP"/>
    </source>
</evidence>
<accession>A0A512N2N2</accession>
<protein>
    <recommendedName>
        <fullName evidence="4">DUF2141 domain-containing protein</fullName>
    </recommendedName>
</protein>
<evidence type="ECO:0000313" key="3">
    <source>
        <dbReference type="Proteomes" id="UP000321058"/>
    </source>
</evidence>
<reference evidence="2 3" key="1">
    <citation type="submission" date="2019-07" db="EMBL/GenBank/DDBJ databases">
        <title>Whole genome shotgun sequence of Reyranella soli NBRC 108950.</title>
        <authorList>
            <person name="Hosoyama A."/>
            <person name="Uohara A."/>
            <person name="Ohji S."/>
            <person name="Ichikawa N."/>
        </authorList>
    </citation>
    <scope>NUCLEOTIDE SEQUENCE [LARGE SCALE GENOMIC DNA]</scope>
    <source>
        <strain evidence="2 3">NBRC 108950</strain>
    </source>
</reference>